<protein>
    <recommendedName>
        <fullName evidence="3">PiggyBac transposable element-derived protein domain-containing protein</fullName>
    </recommendedName>
</protein>
<evidence type="ECO:0000313" key="1">
    <source>
        <dbReference type="EMBL" id="GBP47651.1"/>
    </source>
</evidence>
<organism evidence="1 2">
    <name type="scientific">Eumeta variegata</name>
    <name type="common">Bagworm moth</name>
    <name type="synonym">Eumeta japonica</name>
    <dbReference type="NCBI Taxonomy" id="151549"/>
    <lineage>
        <taxon>Eukaryota</taxon>
        <taxon>Metazoa</taxon>
        <taxon>Ecdysozoa</taxon>
        <taxon>Arthropoda</taxon>
        <taxon>Hexapoda</taxon>
        <taxon>Insecta</taxon>
        <taxon>Pterygota</taxon>
        <taxon>Neoptera</taxon>
        <taxon>Endopterygota</taxon>
        <taxon>Lepidoptera</taxon>
        <taxon>Glossata</taxon>
        <taxon>Ditrysia</taxon>
        <taxon>Tineoidea</taxon>
        <taxon>Psychidae</taxon>
        <taxon>Oiketicinae</taxon>
        <taxon>Eumeta</taxon>
    </lineage>
</organism>
<dbReference type="EMBL" id="BGZK01000506">
    <property type="protein sequence ID" value="GBP47651.1"/>
    <property type="molecule type" value="Genomic_DNA"/>
</dbReference>
<dbReference type="Proteomes" id="UP000299102">
    <property type="component" value="Unassembled WGS sequence"/>
</dbReference>
<evidence type="ECO:0000313" key="2">
    <source>
        <dbReference type="Proteomes" id="UP000299102"/>
    </source>
</evidence>
<gene>
    <name evidence="1" type="ORF">EVAR_40047_1</name>
</gene>
<evidence type="ECO:0008006" key="3">
    <source>
        <dbReference type="Google" id="ProtNLM"/>
    </source>
</evidence>
<proteinExistence type="predicted"/>
<name>A0A4C1W9D7_EUMVA</name>
<comment type="caution">
    <text evidence="1">The sequence shown here is derived from an EMBL/GenBank/DDBJ whole genome shotgun (WGS) entry which is preliminary data.</text>
</comment>
<accession>A0A4C1W9D7</accession>
<keyword evidence="2" id="KW-1185">Reference proteome</keyword>
<reference evidence="1 2" key="1">
    <citation type="journal article" date="2019" name="Commun. Biol.">
        <title>The bagworm genome reveals a unique fibroin gene that provides high tensile strength.</title>
        <authorList>
            <person name="Kono N."/>
            <person name="Nakamura H."/>
            <person name="Ohtoshi R."/>
            <person name="Tomita M."/>
            <person name="Numata K."/>
            <person name="Arakawa K."/>
        </authorList>
    </citation>
    <scope>NUCLEOTIDE SEQUENCE [LARGE SCALE GENOMIC DNA]</scope>
</reference>
<dbReference type="AlphaFoldDB" id="A0A4C1W9D7"/>
<sequence length="286" mass="32265">MVRKFRVPAHTTYRGLGAERFGSNTAISSSFEIIVASNLASSVVNHVSGVTSTIQTLQTSQIRTKTVPDFCQPRNQAQVDSKRMVSTDVEEQETDTGELLIELKVDEFRKLRETSDIENVIEIVPTGDIQHNITSQMEVQRNVPCDEDLPSDVAISIKLMERVIDVEQEKLLSDRWISIDESLTLFKGRLSFAQYIKPKTAGMSSFELCGSRTSENKNAIGYFCDVCDERAEARRGRVKSRGQRNEQAKTKSRLCIQNIRLTLPLLVAPTLTLIVWQNSWLGKLRQ</sequence>